<gene>
    <name evidence="3" type="ORF">KDA27_07745</name>
</gene>
<dbReference type="Gene3D" id="2.60.40.4070">
    <property type="match status" value="1"/>
</dbReference>
<dbReference type="EMBL" id="JAGQHS010000029">
    <property type="protein sequence ID" value="MCA9755677.1"/>
    <property type="molecule type" value="Genomic_DNA"/>
</dbReference>
<feature type="domain" description="FlgD/Vpr Ig-like" evidence="2">
    <location>
        <begin position="819"/>
        <end position="884"/>
    </location>
</feature>
<feature type="chain" id="PRO_5037200523" description="FlgD/Vpr Ig-like domain-containing protein" evidence="1">
    <location>
        <begin position="19"/>
        <end position="894"/>
    </location>
</feature>
<evidence type="ECO:0000256" key="1">
    <source>
        <dbReference type="SAM" id="SignalP"/>
    </source>
</evidence>
<comment type="caution">
    <text evidence="3">The sequence shown here is derived from an EMBL/GenBank/DDBJ whole genome shotgun (WGS) entry which is preliminary data.</text>
</comment>
<dbReference type="SUPFAM" id="SSF48695">
    <property type="entry name" value="Multiheme cytochromes"/>
    <property type="match status" value="1"/>
</dbReference>
<dbReference type="AlphaFoldDB" id="A0A956SCN9"/>
<evidence type="ECO:0000259" key="2">
    <source>
        <dbReference type="Pfam" id="PF13860"/>
    </source>
</evidence>
<evidence type="ECO:0000313" key="3">
    <source>
        <dbReference type="EMBL" id="MCA9755677.1"/>
    </source>
</evidence>
<dbReference type="InterPro" id="IPR036280">
    <property type="entry name" value="Multihaem_cyt_sf"/>
</dbReference>
<sequence>MSPLSRHLTIALVGVAFAAAGSPTTVDARQNIRDAFFTAYPDADGTQLSDVPSHPAHCGVCHFDFSGGGTRNPFGLQVEAALPNFPNNPTGRRNAILSVEGIDAEGDGYTTLVEVTDTSTYTNTPTFPGLDASNVGSVVSVDPADLTAYLTPTTTSDIEAPVVSVLTPNGGEAWLGGTLHDVTWIATDDVGVTSVDIDYRTDDSEDWKPIARGLANTGTFGWFVHHTPTVEGHVRVTAYDAVGHSGDDENDAYYAILQIMDGIAPTTLRDFDMPGSQPFDVNGFASKSTCAVCHGGFDPSSEPTHGFGGTMMGYAMIDPLFHAALTVAEQDAPSSGDLCLRCHAPFGWLAGRSNPTDGSQLSGTDFEAVTCEFCHRMVDPVYVGGVSPIEDEGILALLDIPDSYSNGQYVVDPQSRRRGPYDNANPPHPFLASPIHQSSDFCGTCHDVSNPVFERTAGQDYAPGPLDEAAASIDSQTLFPLERTYSEWKNSEFAATGVFAPEFAGNLPDGYVSSCQDCHMADVEGRGAIGGPIRSDLGFHDLTGGSSWMLGVLAAIRPSDVDAAEAADGAARAVALLQLAAQVDVVATPTGEGYDADVTVTNRTGHKLPTGYPEGRRMWLHIEAKDSGGVTVYESGAYDAATGVLTEDEDAHVYEAKLGISPALAGALGAGPGGESFHFTLNDSLYKDNRIPPLGFSNASFDTFGGLPVDPHWEGPGNRYPDGQNWDVASYSLPASARTLTVTLYYQSTSKEYVEFLRDENTTDSTGDDMYDHWTAFGRCAPIVMSTQTIDLDVTGIDPNVTQPILALFPETNPFQDTVVLRLDLPRPLPVRVEVFDSQGRSLHRAELGQLPAGPHPVRWNGRDDHGRDVGSGVFWVRVEAGSQSLREQVVRVR</sequence>
<protein>
    <recommendedName>
        <fullName evidence="2">FlgD/Vpr Ig-like domain-containing protein</fullName>
    </recommendedName>
</protein>
<proteinExistence type="predicted"/>
<dbReference type="InterPro" id="IPR025965">
    <property type="entry name" value="FlgD/Vpr_Ig-like"/>
</dbReference>
<reference evidence="3" key="2">
    <citation type="journal article" date="2021" name="Microbiome">
        <title>Successional dynamics and alternative stable states in a saline activated sludge microbial community over 9 years.</title>
        <authorList>
            <person name="Wang Y."/>
            <person name="Ye J."/>
            <person name="Ju F."/>
            <person name="Liu L."/>
            <person name="Boyd J.A."/>
            <person name="Deng Y."/>
            <person name="Parks D.H."/>
            <person name="Jiang X."/>
            <person name="Yin X."/>
            <person name="Woodcroft B.J."/>
            <person name="Tyson G.W."/>
            <person name="Hugenholtz P."/>
            <person name="Polz M.F."/>
            <person name="Zhang T."/>
        </authorList>
    </citation>
    <scope>NUCLEOTIDE SEQUENCE</scope>
    <source>
        <strain evidence="3">HKST-UBA02</strain>
    </source>
</reference>
<dbReference type="Proteomes" id="UP000739538">
    <property type="component" value="Unassembled WGS sequence"/>
</dbReference>
<reference evidence="3" key="1">
    <citation type="submission" date="2020-04" db="EMBL/GenBank/DDBJ databases">
        <authorList>
            <person name="Zhang T."/>
        </authorList>
    </citation>
    <scope>NUCLEOTIDE SEQUENCE</scope>
    <source>
        <strain evidence="3">HKST-UBA02</strain>
    </source>
</reference>
<keyword evidence="1" id="KW-0732">Signal</keyword>
<name>A0A956SCN9_UNCEI</name>
<accession>A0A956SCN9</accession>
<feature type="signal peptide" evidence="1">
    <location>
        <begin position="1"/>
        <end position="18"/>
    </location>
</feature>
<organism evidence="3 4">
    <name type="scientific">Eiseniibacteriota bacterium</name>
    <dbReference type="NCBI Taxonomy" id="2212470"/>
    <lineage>
        <taxon>Bacteria</taxon>
        <taxon>Candidatus Eiseniibacteriota</taxon>
    </lineage>
</organism>
<dbReference type="Pfam" id="PF13860">
    <property type="entry name" value="FlgD_ig"/>
    <property type="match status" value="1"/>
</dbReference>
<evidence type="ECO:0000313" key="4">
    <source>
        <dbReference type="Proteomes" id="UP000739538"/>
    </source>
</evidence>
<dbReference type="Gene3D" id="1.10.1130.10">
    <property type="entry name" value="Flavocytochrome C3, Chain A"/>
    <property type="match status" value="1"/>
</dbReference>